<comment type="caution">
    <text evidence="2">The sequence shown here is derived from an EMBL/GenBank/DDBJ whole genome shotgun (WGS) entry which is preliminary data.</text>
</comment>
<evidence type="ECO:0000313" key="3">
    <source>
        <dbReference type="Proteomes" id="UP000215459"/>
    </source>
</evidence>
<name>A0A235B4H5_9BACL</name>
<dbReference type="RefSeq" id="WP_094264937.1">
    <property type="nucleotide sequence ID" value="NZ_NOWF01000007.1"/>
</dbReference>
<dbReference type="InterPro" id="IPR009910">
    <property type="entry name" value="DUF1450"/>
</dbReference>
<keyword evidence="3" id="KW-1185">Reference proteome</keyword>
<gene>
    <name evidence="2" type="ORF">CHM34_12480</name>
</gene>
<evidence type="ECO:0000256" key="1">
    <source>
        <dbReference type="SAM" id="Coils"/>
    </source>
</evidence>
<proteinExistence type="predicted"/>
<dbReference type="Proteomes" id="UP000215459">
    <property type="component" value="Unassembled WGS sequence"/>
</dbReference>
<dbReference type="OrthoDB" id="1684419at2"/>
<reference evidence="2 3" key="1">
    <citation type="submission" date="2017-07" db="EMBL/GenBank/DDBJ databases">
        <title>The genome sequence of Paludifilum halophilum highlights mechanisms for microbial adaptation to high salt environemnts.</title>
        <authorList>
            <person name="Belbahri L."/>
        </authorList>
    </citation>
    <scope>NUCLEOTIDE SEQUENCE [LARGE SCALE GENOMIC DNA]</scope>
    <source>
        <strain evidence="2 3">DSM 102817</strain>
    </source>
</reference>
<organism evidence="2 3">
    <name type="scientific">Paludifilum halophilum</name>
    <dbReference type="NCBI Taxonomy" id="1642702"/>
    <lineage>
        <taxon>Bacteria</taxon>
        <taxon>Bacillati</taxon>
        <taxon>Bacillota</taxon>
        <taxon>Bacilli</taxon>
        <taxon>Bacillales</taxon>
        <taxon>Thermoactinomycetaceae</taxon>
        <taxon>Paludifilum</taxon>
    </lineage>
</organism>
<dbReference type="Pfam" id="PF07293">
    <property type="entry name" value="DUF1450"/>
    <property type="match status" value="1"/>
</dbReference>
<dbReference type="EMBL" id="NOWF01000007">
    <property type="protein sequence ID" value="OYD07194.1"/>
    <property type="molecule type" value="Genomic_DNA"/>
</dbReference>
<protein>
    <recommendedName>
        <fullName evidence="4">DUF1450 domain-containing protein</fullName>
    </recommendedName>
</protein>
<accession>A0A235B4H5</accession>
<evidence type="ECO:0000313" key="2">
    <source>
        <dbReference type="EMBL" id="OYD07194.1"/>
    </source>
</evidence>
<evidence type="ECO:0008006" key="4">
    <source>
        <dbReference type="Google" id="ProtNLM"/>
    </source>
</evidence>
<dbReference type="AlphaFoldDB" id="A0A235B4H5"/>
<feature type="coiled-coil region" evidence="1">
    <location>
        <begin position="58"/>
        <end position="85"/>
    </location>
</feature>
<keyword evidence="1" id="KW-0175">Coiled coil</keyword>
<sequence length="86" mass="9838">MRPMVEFCINRLTPDVEEIKEELELDPEVDVLENSCLGNCEVCAQIPYAMVNGDIVTGETAEKLSENIRQAIKDYQKEMEDLFDLL</sequence>